<evidence type="ECO:0000313" key="2">
    <source>
        <dbReference type="EMBL" id="MBP1896299.1"/>
    </source>
</evidence>
<organism evidence="2 3">
    <name type="scientific">Paenibacillus lactis</name>
    <dbReference type="NCBI Taxonomy" id="228574"/>
    <lineage>
        <taxon>Bacteria</taxon>
        <taxon>Bacillati</taxon>
        <taxon>Bacillota</taxon>
        <taxon>Bacilli</taxon>
        <taxon>Bacillales</taxon>
        <taxon>Paenibacillaceae</taxon>
        <taxon>Paenibacillus</taxon>
    </lineage>
</organism>
<dbReference type="PROSITE" id="PS51257">
    <property type="entry name" value="PROKAR_LIPOPROTEIN"/>
    <property type="match status" value="1"/>
</dbReference>
<keyword evidence="3" id="KW-1185">Reference proteome</keyword>
<dbReference type="RefSeq" id="WP_007133157.1">
    <property type="nucleotide sequence ID" value="NZ_CBCSDU010000062.1"/>
</dbReference>
<feature type="signal peptide" evidence="1">
    <location>
        <begin position="1"/>
        <end position="26"/>
    </location>
</feature>
<dbReference type="Proteomes" id="UP000706926">
    <property type="component" value="Unassembled WGS sequence"/>
</dbReference>
<evidence type="ECO:0000256" key="1">
    <source>
        <dbReference type="SAM" id="SignalP"/>
    </source>
</evidence>
<accession>A0ABS4FJ64</accession>
<dbReference type="GeneID" id="95407286"/>
<reference evidence="2 3" key="1">
    <citation type="submission" date="2021-03" db="EMBL/GenBank/DDBJ databases">
        <title>Genomic Encyclopedia of Type Strains, Phase IV (KMG-IV): sequencing the most valuable type-strain genomes for metagenomic binning, comparative biology and taxonomic classification.</title>
        <authorList>
            <person name="Goeker M."/>
        </authorList>
    </citation>
    <scope>NUCLEOTIDE SEQUENCE [LARGE SCALE GENOMIC DNA]</scope>
    <source>
        <strain evidence="2 3">DSM 15596</strain>
    </source>
</reference>
<feature type="chain" id="PRO_5046427286" description="Lipoprotein" evidence="1">
    <location>
        <begin position="27"/>
        <end position="155"/>
    </location>
</feature>
<proteinExistence type="predicted"/>
<evidence type="ECO:0000313" key="3">
    <source>
        <dbReference type="Proteomes" id="UP000706926"/>
    </source>
</evidence>
<gene>
    <name evidence="2" type="ORF">J2Z18_005426</name>
</gene>
<dbReference type="EMBL" id="JAGGKI010000022">
    <property type="protein sequence ID" value="MBP1896299.1"/>
    <property type="molecule type" value="Genomic_DNA"/>
</dbReference>
<protein>
    <recommendedName>
        <fullName evidence="4">Lipoprotein</fullName>
    </recommendedName>
</protein>
<name>A0ABS4FJ64_9BACL</name>
<keyword evidence="1" id="KW-0732">Signal</keyword>
<sequence length="155" mass="17712">MKNKKNALLILLLLSASLLISCNSNTSKKTEQELPDNTPTKPLIFQLNAEDISSVSIFNFERNHVSGEFQKKDDIKELTQILNDSSTNVGNVTDDLYRKLIIHMNNTDTQILLFGGNGIYFKDTTTRHTYMLDPTTKTQTLNQLIDRLEKEYSNR</sequence>
<evidence type="ECO:0008006" key="4">
    <source>
        <dbReference type="Google" id="ProtNLM"/>
    </source>
</evidence>
<comment type="caution">
    <text evidence="2">The sequence shown here is derived from an EMBL/GenBank/DDBJ whole genome shotgun (WGS) entry which is preliminary data.</text>
</comment>